<feature type="transmembrane region" description="Helical" evidence="5">
    <location>
        <begin position="152"/>
        <end position="173"/>
    </location>
</feature>
<evidence type="ECO:0000256" key="1">
    <source>
        <dbReference type="ARBA" id="ARBA00004141"/>
    </source>
</evidence>
<keyword evidence="2 5" id="KW-0812">Transmembrane</keyword>
<keyword evidence="3 5" id="KW-1133">Transmembrane helix</keyword>
<protein>
    <submittedName>
        <fullName evidence="7">Solute carrier family 35 member G1</fullName>
    </submittedName>
</protein>
<dbReference type="InterPro" id="IPR037185">
    <property type="entry name" value="EmrE-like"/>
</dbReference>
<reference evidence="7" key="1">
    <citation type="submission" date="2021-10" db="EMBL/GenBank/DDBJ databases">
        <title>Tropical sea cucumber genome reveals ecological adaptation and Cuvierian tubules defense mechanism.</title>
        <authorList>
            <person name="Chen T."/>
        </authorList>
    </citation>
    <scope>NUCLEOTIDE SEQUENCE</scope>
    <source>
        <strain evidence="7">Nanhai2018</strain>
        <tissue evidence="7">Muscle</tissue>
    </source>
</reference>
<feature type="transmembrane region" description="Helical" evidence="5">
    <location>
        <begin position="122"/>
        <end position="143"/>
    </location>
</feature>
<feature type="transmembrane region" description="Helical" evidence="5">
    <location>
        <begin position="277"/>
        <end position="298"/>
    </location>
</feature>
<evidence type="ECO:0000259" key="6">
    <source>
        <dbReference type="Pfam" id="PF00892"/>
    </source>
</evidence>
<dbReference type="Pfam" id="PF00892">
    <property type="entry name" value="EamA"/>
    <property type="match status" value="2"/>
</dbReference>
<feature type="transmembrane region" description="Helical" evidence="5">
    <location>
        <begin position="185"/>
        <end position="207"/>
    </location>
</feature>
<feature type="transmembrane region" description="Helical" evidence="5">
    <location>
        <begin position="58"/>
        <end position="83"/>
    </location>
</feature>
<dbReference type="Proteomes" id="UP001152320">
    <property type="component" value="Chromosome 7"/>
</dbReference>
<feature type="domain" description="EamA" evidence="6">
    <location>
        <begin position="186"/>
        <end position="321"/>
    </location>
</feature>
<dbReference type="AlphaFoldDB" id="A0A9Q1C5Q0"/>
<dbReference type="EMBL" id="JAIZAY010000007">
    <property type="protein sequence ID" value="KAJ8038857.1"/>
    <property type="molecule type" value="Genomic_DNA"/>
</dbReference>
<dbReference type="SUPFAM" id="SSF103481">
    <property type="entry name" value="Multidrug resistance efflux transporter EmrE"/>
    <property type="match status" value="2"/>
</dbReference>
<feature type="transmembrane region" description="Helical" evidence="5">
    <location>
        <begin position="219"/>
        <end position="238"/>
    </location>
</feature>
<feature type="domain" description="EamA" evidence="6">
    <location>
        <begin position="33"/>
        <end position="166"/>
    </location>
</feature>
<dbReference type="PANTHER" id="PTHR22911">
    <property type="entry name" value="ACYL-MALONYL CONDENSING ENZYME-RELATED"/>
    <property type="match status" value="1"/>
</dbReference>
<comment type="caution">
    <text evidence="7">The sequence shown here is derived from an EMBL/GenBank/DDBJ whole genome shotgun (WGS) entry which is preliminary data.</text>
</comment>
<dbReference type="PANTHER" id="PTHR22911:SF6">
    <property type="entry name" value="SOLUTE CARRIER FAMILY 35 MEMBER G1"/>
    <property type="match status" value="1"/>
</dbReference>
<dbReference type="InterPro" id="IPR000620">
    <property type="entry name" value="EamA_dom"/>
</dbReference>
<gene>
    <name evidence="7" type="ORF">HOLleu_16412</name>
</gene>
<evidence type="ECO:0000313" key="8">
    <source>
        <dbReference type="Proteomes" id="UP001152320"/>
    </source>
</evidence>
<evidence type="ECO:0000256" key="2">
    <source>
        <dbReference type="ARBA" id="ARBA00022692"/>
    </source>
</evidence>
<feature type="transmembrane region" description="Helical" evidence="5">
    <location>
        <begin position="34"/>
        <end position="52"/>
    </location>
</feature>
<evidence type="ECO:0000256" key="3">
    <source>
        <dbReference type="ARBA" id="ARBA00022989"/>
    </source>
</evidence>
<evidence type="ECO:0000256" key="4">
    <source>
        <dbReference type="ARBA" id="ARBA00023136"/>
    </source>
</evidence>
<feature type="transmembrane region" description="Helical" evidence="5">
    <location>
        <begin position="250"/>
        <end position="270"/>
    </location>
</feature>
<feature type="transmembrane region" description="Helical" evidence="5">
    <location>
        <begin position="95"/>
        <end position="116"/>
    </location>
</feature>
<evidence type="ECO:0000313" key="7">
    <source>
        <dbReference type="EMBL" id="KAJ8038857.1"/>
    </source>
</evidence>
<sequence>MEKLDHHTEEIKKESPPEAGVLHTVRTKVFEQRGLLAAFLASLCFALQTVWVKLMKDAMPVVEVVCIRFALQGMFSLMFGMFTKMSILPDSKREMALLVARGSLGTIAIGLIYFAVYNMSAGLVNTIVFGAPVFVGILAWIFLKERFYCCDAILMAVDILGIVLIAQPPFLFSSESWSDSKKMELFGAIAAFCAMLLAASTAILIRLMGLMGTSAIKIVFYYSIIGTLLPVIIGIIMGDWVLPQCGTMRFLLVGIGFMNFAAQSLMSYALAVSKQSYFASIINSNQVPATIILELFILGVSPDWISGIGIFLVLCSAFGVVLRERSIIKKREQMEKEGATSGPSEGEDNVI</sequence>
<name>A0A9Q1C5Q0_HOLLE</name>
<dbReference type="OrthoDB" id="306876at2759"/>
<comment type="subcellular location">
    <subcellularLocation>
        <location evidence="1">Membrane</location>
        <topology evidence="1">Multi-pass membrane protein</topology>
    </subcellularLocation>
</comment>
<feature type="transmembrane region" description="Helical" evidence="5">
    <location>
        <begin position="304"/>
        <end position="322"/>
    </location>
</feature>
<dbReference type="GO" id="GO:0016020">
    <property type="term" value="C:membrane"/>
    <property type="evidence" value="ECO:0007669"/>
    <property type="project" value="UniProtKB-SubCell"/>
</dbReference>
<evidence type="ECO:0000256" key="5">
    <source>
        <dbReference type="SAM" id="Phobius"/>
    </source>
</evidence>
<keyword evidence="8" id="KW-1185">Reference proteome</keyword>
<keyword evidence="4 5" id="KW-0472">Membrane</keyword>
<accession>A0A9Q1C5Q0</accession>
<organism evidence="7 8">
    <name type="scientific">Holothuria leucospilota</name>
    <name type="common">Black long sea cucumber</name>
    <name type="synonym">Mertensiothuria leucospilota</name>
    <dbReference type="NCBI Taxonomy" id="206669"/>
    <lineage>
        <taxon>Eukaryota</taxon>
        <taxon>Metazoa</taxon>
        <taxon>Echinodermata</taxon>
        <taxon>Eleutherozoa</taxon>
        <taxon>Echinozoa</taxon>
        <taxon>Holothuroidea</taxon>
        <taxon>Aspidochirotacea</taxon>
        <taxon>Aspidochirotida</taxon>
        <taxon>Holothuriidae</taxon>
        <taxon>Holothuria</taxon>
    </lineage>
</organism>
<proteinExistence type="predicted"/>